<gene>
    <name evidence="2" type="ORF">SAMN05216561_11815</name>
</gene>
<proteinExistence type="predicted"/>
<keyword evidence="3" id="KW-1185">Reference proteome</keyword>
<dbReference type="OrthoDB" id="9800334at2"/>
<dbReference type="GO" id="GO:0003677">
    <property type="term" value="F:DNA binding"/>
    <property type="evidence" value="ECO:0007669"/>
    <property type="project" value="InterPro"/>
</dbReference>
<evidence type="ECO:0000313" key="2">
    <source>
        <dbReference type="EMBL" id="SFJ09001.1"/>
    </source>
</evidence>
<dbReference type="Gene3D" id="1.10.1240.10">
    <property type="entry name" value="Methionine synthase domain"/>
    <property type="match status" value="1"/>
</dbReference>
<organism evidence="2 3">
    <name type="scientific">Nocardioides psychrotolerans</name>
    <dbReference type="NCBI Taxonomy" id="1005945"/>
    <lineage>
        <taxon>Bacteria</taxon>
        <taxon>Bacillati</taxon>
        <taxon>Actinomycetota</taxon>
        <taxon>Actinomycetes</taxon>
        <taxon>Propionibacteriales</taxon>
        <taxon>Nocardioidaceae</taxon>
        <taxon>Nocardioides</taxon>
    </lineage>
</organism>
<name>A0A1I3NI96_9ACTN</name>
<dbReference type="SUPFAM" id="SSF46955">
    <property type="entry name" value="Putative DNA-binding domain"/>
    <property type="match status" value="1"/>
</dbReference>
<dbReference type="GO" id="GO:0006355">
    <property type="term" value="P:regulation of DNA-templated transcription"/>
    <property type="evidence" value="ECO:0007669"/>
    <property type="project" value="InterPro"/>
</dbReference>
<accession>A0A1I3NI96</accession>
<dbReference type="Gene3D" id="3.40.50.280">
    <property type="entry name" value="Cobalamin-binding domain"/>
    <property type="match status" value="1"/>
</dbReference>
<feature type="domain" description="HTH merR-type" evidence="1">
    <location>
        <begin position="16"/>
        <end position="60"/>
    </location>
</feature>
<dbReference type="Gene3D" id="1.10.1660.10">
    <property type="match status" value="1"/>
</dbReference>
<dbReference type="EMBL" id="FOQG01000018">
    <property type="protein sequence ID" value="SFJ09001.1"/>
    <property type="molecule type" value="Genomic_DNA"/>
</dbReference>
<dbReference type="RefSeq" id="WP_091116313.1">
    <property type="nucleotide sequence ID" value="NZ_BKAF01000022.1"/>
</dbReference>
<dbReference type="AlphaFoldDB" id="A0A1I3NI96"/>
<dbReference type="PROSITE" id="PS50937">
    <property type="entry name" value="HTH_MERR_2"/>
    <property type="match status" value="1"/>
</dbReference>
<dbReference type="GO" id="GO:0031419">
    <property type="term" value="F:cobalamin binding"/>
    <property type="evidence" value="ECO:0007669"/>
    <property type="project" value="InterPro"/>
</dbReference>
<dbReference type="InterPro" id="IPR036724">
    <property type="entry name" value="Cobalamin-bd_sf"/>
</dbReference>
<reference evidence="2 3" key="1">
    <citation type="submission" date="2016-10" db="EMBL/GenBank/DDBJ databases">
        <authorList>
            <person name="de Groot N.N."/>
        </authorList>
    </citation>
    <scope>NUCLEOTIDE SEQUENCE [LARGE SCALE GENOMIC DNA]</scope>
    <source>
        <strain evidence="2 3">CGMCC 1.11156</strain>
    </source>
</reference>
<dbReference type="InterPro" id="IPR003759">
    <property type="entry name" value="Cbl-bd_cap"/>
</dbReference>
<evidence type="ECO:0000259" key="1">
    <source>
        <dbReference type="PROSITE" id="PS50937"/>
    </source>
</evidence>
<dbReference type="Proteomes" id="UP000198649">
    <property type="component" value="Unassembled WGS sequence"/>
</dbReference>
<dbReference type="SUPFAM" id="SSF52242">
    <property type="entry name" value="Cobalamin (vitamin B12)-binding domain"/>
    <property type="match status" value="1"/>
</dbReference>
<evidence type="ECO:0000313" key="3">
    <source>
        <dbReference type="Proteomes" id="UP000198649"/>
    </source>
</evidence>
<dbReference type="InterPro" id="IPR036594">
    <property type="entry name" value="Meth_synthase_dom"/>
</dbReference>
<dbReference type="Pfam" id="PF02607">
    <property type="entry name" value="B12-binding_2"/>
    <property type="match status" value="1"/>
</dbReference>
<dbReference type="STRING" id="1005945.SAMN05216561_11815"/>
<protein>
    <submittedName>
        <fullName evidence="2">B12 binding domain-containing protein</fullName>
    </submittedName>
</protein>
<dbReference type="Pfam" id="PF13411">
    <property type="entry name" value="MerR_1"/>
    <property type="match status" value="1"/>
</dbReference>
<dbReference type="GO" id="GO:0046872">
    <property type="term" value="F:metal ion binding"/>
    <property type="evidence" value="ECO:0007669"/>
    <property type="project" value="InterPro"/>
</dbReference>
<dbReference type="InterPro" id="IPR009061">
    <property type="entry name" value="DNA-bd_dom_put_sf"/>
</dbReference>
<dbReference type="InterPro" id="IPR000551">
    <property type="entry name" value="MerR-type_HTH_dom"/>
</dbReference>
<sequence length="308" mass="32774">MSTERTGAAETPSDGRLLIHRASELLGVPAPTLRSWERRYAMPPTLRTAGGHRRYDAAALVQLGLMRDEIAGGRTPQDAARRVRILVDELNPARASITTIMAAAAARDGATVRHVLDQALDERGLGATIDEVVMPLMRLVGVWWETGRCDVGQEHWTTAIVRSWLAKITVLAPPPTSQGHVLLAVGPYDRHTLSIDAFAALLADRGTASRTLGSRTPADVIVTALQEPSAAGVVLVCQLATRRRPAVESLLAAAETGLPVFYAGTAFLVSSARHGVPGTYLGENLTHAAALVRAQMPEAVTPEVAAEV</sequence>